<feature type="region of interest" description="Disordered" evidence="17">
    <location>
        <begin position="716"/>
        <end position="763"/>
    </location>
</feature>
<evidence type="ECO:0000313" key="21">
    <source>
        <dbReference type="Proteomes" id="UP001321473"/>
    </source>
</evidence>
<evidence type="ECO:0000256" key="2">
    <source>
        <dbReference type="ARBA" id="ARBA00006637"/>
    </source>
</evidence>
<evidence type="ECO:0000256" key="16">
    <source>
        <dbReference type="ARBA" id="ARBA00048988"/>
    </source>
</evidence>
<organism evidence="20 21">
    <name type="scientific">Amblyomma americanum</name>
    <name type="common">Lone star tick</name>
    <dbReference type="NCBI Taxonomy" id="6943"/>
    <lineage>
        <taxon>Eukaryota</taxon>
        <taxon>Metazoa</taxon>
        <taxon>Ecdysozoa</taxon>
        <taxon>Arthropoda</taxon>
        <taxon>Chelicerata</taxon>
        <taxon>Arachnida</taxon>
        <taxon>Acari</taxon>
        <taxon>Parasitiformes</taxon>
        <taxon>Ixodida</taxon>
        <taxon>Ixodoidea</taxon>
        <taxon>Ixodidae</taxon>
        <taxon>Amblyomminae</taxon>
        <taxon>Amblyomma</taxon>
    </lineage>
</organism>
<dbReference type="SMART" id="SM00490">
    <property type="entry name" value="HELICc"/>
    <property type="match status" value="1"/>
</dbReference>
<evidence type="ECO:0000256" key="8">
    <source>
        <dbReference type="ARBA" id="ARBA00023125"/>
    </source>
</evidence>
<dbReference type="AlphaFoldDB" id="A0AAQ4E7F2"/>
<sequence length="763" mass="87123">MGKTKGTKRWKKRQEFEENTQEDLCDDDDGNGEGVPAAASQKLSTASVEDEFGAKDYRAQMELRPDHASRPLWVAADGHVFLEAFSPVYKHAHDFLIAISEPVCRPQHIHEYKLTSYSLYAAVSVGLQTQDIIEYLRRLSKTSIPDGIVEFIKLCTVSYGKVKLVLKHNRYFVESPFPDVLQKLLKDSVIQQCRLRRDAENDTDLSVVTRDVLNATLPIRTQTATEDKADDKSQMGNVPDDITAFYEKMEKDEDDVEDSETVSFEVNQDYIEKLQKRCIELEYPLLAEYDFKNDTVNPDIHVDLKPSAILRPYQEKSLRKMFGNGRGRSGVIVLPCGAGKSLVGVTACCTVRKRCLVLCNSGVSVEQWKAQFKMWSTADDSVICRFTSEAKDKPMGCGICITTYSMITHTQRRSWEAEQVMAWLKEQEWGLMLLDEVHTIPAKMFRRVLTIVQAHCKLGLTATLVREDDKIQDLNFLIGPKLYEANWLELQNNGYIAKVQCAEVWCPMTPEFYREYLSARACKKMLLFVMNPNKFRACQFLIKFHERRNDKIIVFSDNVFALKHYAIKMNRPYIYGPTSQQERMQILQNFKYNPKVNTIFVSKVADTSFDLPEANVLIQVSAHGGSRRQEAQRLGRILRAKKGAIAEEYNAFFYSLVSEDTMEMHYSRKRQRFLVNQGYSYKVITKLEGMDEEDLAYRTKDEQTNLLQQVLAANDADAEEERVAGETGPTGHRVQMSRRTGNMSSMSGIRSSSGSEKLSHASV</sequence>
<dbReference type="FunFam" id="3.40.50.300:FF:000117">
    <property type="entry name" value="Putative DNA repair helicase rad25"/>
    <property type="match status" value="1"/>
</dbReference>
<keyword evidence="9" id="KW-0234">DNA repair</keyword>
<feature type="compositionally biased region" description="Acidic residues" evidence="17">
    <location>
        <begin position="17"/>
        <end position="31"/>
    </location>
</feature>
<evidence type="ECO:0000256" key="5">
    <source>
        <dbReference type="ARBA" id="ARBA00022801"/>
    </source>
</evidence>
<dbReference type="NCBIfam" id="TIGR00603">
    <property type="entry name" value="rad25"/>
    <property type="match status" value="1"/>
</dbReference>
<dbReference type="GO" id="GO:0016787">
    <property type="term" value="F:hydrolase activity"/>
    <property type="evidence" value="ECO:0007669"/>
    <property type="project" value="UniProtKB-KW"/>
</dbReference>
<dbReference type="InterPro" id="IPR032438">
    <property type="entry name" value="ERCC3_RAD25_C"/>
</dbReference>
<dbReference type="Pfam" id="PF04851">
    <property type="entry name" value="ResIII"/>
    <property type="match status" value="1"/>
</dbReference>
<keyword evidence="6" id="KW-0347">Helicase</keyword>
<evidence type="ECO:0000256" key="7">
    <source>
        <dbReference type="ARBA" id="ARBA00022840"/>
    </source>
</evidence>
<feature type="region of interest" description="Disordered" evidence="17">
    <location>
        <begin position="1"/>
        <end position="47"/>
    </location>
</feature>
<evidence type="ECO:0000256" key="12">
    <source>
        <dbReference type="ARBA" id="ARBA00034617"/>
    </source>
</evidence>
<evidence type="ECO:0000256" key="10">
    <source>
        <dbReference type="ARBA" id="ARBA00023235"/>
    </source>
</evidence>
<dbReference type="InterPro" id="IPR032830">
    <property type="entry name" value="XPB/Ssl2_N"/>
</dbReference>
<dbReference type="InterPro" id="IPR014001">
    <property type="entry name" value="Helicase_ATP-bd"/>
</dbReference>
<reference evidence="20 21" key="1">
    <citation type="journal article" date="2023" name="Arcadia Sci">
        <title>De novo assembly of a long-read Amblyomma americanum tick genome.</title>
        <authorList>
            <person name="Chou S."/>
            <person name="Poskanzer K.E."/>
            <person name="Rollins M."/>
            <person name="Thuy-Boun P.S."/>
        </authorList>
    </citation>
    <scope>NUCLEOTIDE SEQUENCE [LARGE SCALE GENOMIC DNA]</scope>
    <source>
        <strain evidence="20">F_SG_1</strain>
        <tissue evidence="20">Salivary glands</tissue>
    </source>
</reference>
<dbReference type="PROSITE" id="PS51192">
    <property type="entry name" value="HELICASE_ATP_BIND_1"/>
    <property type="match status" value="1"/>
</dbReference>
<dbReference type="InterPro" id="IPR001650">
    <property type="entry name" value="Helicase_C-like"/>
</dbReference>
<keyword evidence="11" id="KW-0539">Nucleus</keyword>
<dbReference type="GO" id="GO:0000112">
    <property type="term" value="C:nucleotide-excision repair factor 3 complex"/>
    <property type="evidence" value="ECO:0007669"/>
    <property type="project" value="TreeGrafter"/>
</dbReference>
<dbReference type="InterPro" id="IPR027417">
    <property type="entry name" value="P-loop_NTPase"/>
</dbReference>
<dbReference type="EMBL" id="JARKHS020020747">
    <property type="protein sequence ID" value="KAK8770659.1"/>
    <property type="molecule type" value="Genomic_DNA"/>
</dbReference>
<proteinExistence type="inferred from homology"/>
<dbReference type="CDD" id="cd18029">
    <property type="entry name" value="DEXHc_XPB"/>
    <property type="match status" value="1"/>
</dbReference>
<dbReference type="Pfam" id="PF16203">
    <property type="entry name" value="ERCC3_RAD25_C"/>
    <property type="match status" value="1"/>
</dbReference>
<accession>A0AAQ4E7F2</accession>
<dbReference type="GO" id="GO:0097550">
    <property type="term" value="C:transcription preinitiation complex"/>
    <property type="evidence" value="ECO:0007669"/>
    <property type="project" value="TreeGrafter"/>
</dbReference>
<keyword evidence="4" id="KW-0227">DNA damage</keyword>
<dbReference type="EC" id="5.6.2.4" evidence="13"/>
<evidence type="ECO:0000256" key="17">
    <source>
        <dbReference type="SAM" id="MobiDB-lite"/>
    </source>
</evidence>
<evidence type="ECO:0000256" key="14">
    <source>
        <dbReference type="ARBA" id="ARBA00044799"/>
    </source>
</evidence>
<dbReference type="CDD" id="cd18789">
    <property type="entry name" value="SF2_C_XPB"/>
    <property type="match status" value="1"/>
</dbReference>
<comment type="catalytic activity">
    <reaction evidence="12">
        <text>Couples ATP hydrolysis with the unwinding of duplex DNA by translocating in the 3'-5' direction.</text>
        <dbReference type="EC" id="5.6.2.4"/>
    </reaction>
</comment>
<feature type="domain" description="Helicase C-terminal" evidence="19">
    <location>
        <begin position="536"/>
        <end position="691"/>
    </location>
</feature>
<dbReference type="InterPro" id="IPR001161">
    <property type="entry name" value="XPB/Ssl2"/>
</dbReference>
<dbReference type="Pfam" id="PF13625">
    <property type="entry name" value="Helicase_C_3"/>
    <property type="match status" value="1"/>
</dbReference>
<feature type="compositionally biased region" description="Basic residues" evidence="17">
    <location>
        <begin position="1"/>
        <end position="12"/>
    </location>
</feature>
<keyword evidence="21" id="KW-1185">Reference proteome</keyword>
<dbReference type="GO" id="GO:0005524">
    <property type="term" value="F:ATP binding"/>
    <property type="evidence" value="ECO:0007669"/>
    <property type="project" value="UniProtKB-KW"/>
</dbReference>
<dbReference type="InterPro" id="IPR006935">
    <property type="entry name" value="Helicase/UvrB_N"/>
</dbReference>
<evidence type="ECO:0000256" key="4">
    <source>
        <dbReference type="ARBA" id="ARBA00022763"/>
    </source>
</evidence>
<dbReference type="SMART" id="SM00487">
    <property type="entry name" value="DEXDc"/>
    <property type="match status" value="1"/>
</dbReference>
<evidence type="ECO:0000256" key="15">
    <source>
        <dbReference type="ARBA" id="ARBA00044810"/>
    </source>
</evidence>
<comment type="catalytic activity">
    <reaction evidence="16">
        <text>ATP + H2O = ADP + phosphate + H(+)</text>
        <dbReference type="Rhea" id="RHEA:13065"/>
        <dbReference type="ChEBI" id="CHEBI:15377"/>
        <dbReference type="ChEBI" id="CHEBI:15378"/>
        <dbReference type="ChEBI" id="CHEBI:30616"/>
        <dbReference type="ChEBI" id="CHEBI:43474"/>
        <dbReference type="ChEBI" id="CHEBI:456216"/>
        <dbReference type="EC" id="5.6.2.4"/>
    </reaction>
</comment>
<dbReference type="GO" id="GO:0003677">
    <property type="term" value="F:DNA binding"/>
    <property type="evidence" value="ECO:0007669"/>
    <property type="project" value="UniProtKB-KW"/>
</dbReference>
<keyword evidence="8" id="KW-0238">DNA-binding</keyword>
<name>A0AAQ4E7F2_AMBAM</name>
<comment type="caution">
    <text evidence="20">The sequence shown here is derived from an EMBL/GenBank/DDBJ whole genome shotgun (WGS) entry which is preliminary data.</text>
</comment>
<dbReference type="FunFam" id="3.40.50.300:FF:000077">
    <property type="entry name" value="Probable DNA repair helicase RAD25"/>
    <property type="match status" value="1"/>
</dbReference>
<evidence type="ECO:0000256" key="6">
    <source>
        <dbReference type="ARBA" id="ARBA00022806"/>
    </source>
</evidence>
<feature type="compositionally biased region" description="Low complexity" evidence="17">
    <location>
        <begin position="743"/>
        <end position="755"/>
    </location>
</feature>
<gene>
    <name evidence="20" type="ORF">V5799_012871</name>
</gene>
<keyword evidence="5" id="KW-0378">Hydrolase</keyword>
<keyword evidence="3" id="KW-0547">Nucleotide-binding</keyword>
<dbReference type="GO" id="GO:0043138">
    <property type="term" value="F:3'-5' DNA helicase activity"/>
    <property type="evidence" value="ECO:0007669"/>
    <property type="project" value="UniProtKB-EC"/>
</dbReference>
<dbReference type="Gene3D" id="3.40.50.300">
    <property type="entry name" value="P-loop containing nucleotide triphosphate hydrolases"/>
    <property type="match status" value="2"/>
</dbReference>
<evidence type="ECO:0000256" key="13">
    <source>
        <dbReference type="ARBA" id="ARBA00034808"/>
    </source>
</evidence>
<keyword evidence="7" id="KW-0067">ATP-binding</keyword>
<evidence type="ECO:0000259" key="18">
    <source>
        <dbReference type="PROSITE" id="PS51192"/>
    </source>
</evidence>
<evidence type="ECO:0000256" key="9">
    <source>
        <dbReference type="ARBA" id="ARBA00023204"/>
    </source>
</evidence>
<evidence type="ECO:0000313" key="20">
    <source>
        <dbReference type="EMBL" id="KAK8770659.1"/>
    </source>
</evidence>
<dbReference type="PRINTS" id="PR00851">
    <property type="entry name" value="XRODRMPGMNTB"/>
</dbReference>
<dbReference type="InterPro" id="IPR050615">
    <property type="entry name" value="ATP-dep_DNA_Helicase"/>
</dbReference>
<protein>
    <recommendedName>
        <fullName evidence="14">General transcription and DNA repair factor IIH helicase/translocase subunit XPB</fullName>
        <ecNumber evidence="13">5.6.2.4</ecNumber>
    </recommendedName>
    <alternativeName>
        <fullName evidence="15">DNA 3'-5' helicase/translocase XPB</fullName>
    </alternativeName>
</protein>
<feature type="domain" description="Helicase ATP-binding" evidence="18">
    <location>
        <begin position="321"/>
        <end position="482"/>
    </location>
</feature>
<dbReference type="PANTHER" id="PTHR11274">
    <property type="entry name" value="RAD25/XP-B DNA REPAIR HELICASE"/>
    <property type="match status" value="1"/>
</dbReference>
<dbReference type="SUPFAM" id="SSF52540">
    <property type="entry name" value="P-loop containing nucleoside triphosphate hydrolases"/>
    <property type="match status" value="2"/>
</dbReference>
<evidence type="ECO:0000256" key="11">
    <source>
        <dbReference type="ARBA" id="ARBA00023242"/>
    </source>
</evidence>
<dbReference type="PROSITE" id="PS51194">
    <property type="entry name" value="HELICASE_CTER"/>
    <property type="match status" value="1"/>
</dbReference>
<keyword evidence="10" id="KW-0413">Isomerase</keyword>
<comment type="subcellular location">
    <subcellularLocation>
        <location evidence="1">Nucleus</location>
    </subcellularLocation>
</comment>
<comment type="similarity">
    <text evidence="2">Belongs to the helicase family. RAD25/XPB subfamily.</text>
</comment>
<evidence type="ECO:0000259" key="19">
    <source>
        <dbReference type="PROSITE" id="PS51194"/>
    </source>
</evidence>
<dbReference type="Proteomes" id="UP001321473">
    <property type="component" value="Unassembled WGS sequence"/>
</dbReference>
<dbReference type="PANTHER" id="PTHR11274:SF0">
    <property type="entry name" value="GENERAL TRANSCRIPTION AND DNA REPAIR FACTOR IIH HELICASE SUBUNIT XPB"/>
    <property type="match status" value="1"/>
</dbReference>
<evidence type="ECO:0000256" key="3">
    <source>
        <dbReference type="ARBA" id="ARBA00022741"/>
    </source>
</evidence>
<dbReference type="GO" id="GO:0005675">
    <property type="term" value="C:transcription factor TFIIH holo complex"/>
    <property type="evidence" value="ECO:0007669"/>
    <property type="project" value="TreeGrafter"/>
</dbReference>
<dbReference type="GO" id="GO:0006289">
    <property type="term" value="P:nucleotide-excision repair"/>
    <property type="evidence" value="ECO:0007669"/>
    <property type="project" value="InterPro"/>
</dbReference>
<dbReference type="GO" id="GO:0006367">
    <property type="term" value="P:transcription initiation at RNA polymerase II promoter"/>
    <property type="evidence" value="ECO:0007669"/>
    <property type="project" value="InterPro"/>
</dbReference>
<evidence type="ECO:0000256" key="1">
    <source>
        <dbReference type="ARBA" id="ARBA00004123"/>
    </source>
</evidence>